<feature type="transmembrane region" description="Helical" evidence="8">
    <location>
        <begin position="172"/>
        <end position="197"/>
    </location>
</feature>
<protein>
    <recommendedName>
        <fullName evidence="11">Dolichyl-phosphate-mannose-protein mannosyltransferase</fullName>
    </recommendedName>
</protein>
<evidence type="ECO:0000256" key="4">
    <source>
        <dbReference type="ARBA" id="ARBA00022679"/>
    </source>
</evidence>
<evidence type="ECO:0000256" key="1">
    <source>
        <dbReference type="ARBA" id="ARBA00004651"/>
    </source>
</evidence>
<feature type="transmembrane region" description="Helical" evidence="8">
    <location>
        <begin position="356"/>
        <end position="375"/>
    </location>
</feature>
<evidence type="ECO:0000256" key="8">
    <source>
        <dbReference type="SAM" id="Phobius"/>
    </source>
</evidence>
<keyword evidence="6 8" id="KW-1133">Transmembrane helix</keyword>
<keyword evidence="4" id="KW-0808">Transferase</keyword>
<dbReference type="AlphaFoldDB" id="A0A1H4JCZ2"/>
<dbReference type="Proteomes" id="UP000182409">
    <property type="component" value="Unassembled WGS sequence"/>
</dbReference>
<dbReference type="EMBL" id="FNSD01000001">
    <property type="protein sequence ID" value="SEB43965.1"/>
    <property type="molecule type" value="Genomic_DNA"/>
</dbReference>
<feature type="transmembrane region" description="Helical" evidence="8">
    <location>
        <begin position="203"/>
        <end position="220"/>
    </location>
</feature>
<feature type="transmembrane region" description="Helical" evidence="8">
    <location>
        <begin position="39"/>
        <end position="55"/>
    </location>
</feature>
<evidence type="ECO:0000256" key="7">
    <source>
        <dbReference type="ARBA" id="ARBA00023136"/>
    </source>
</evidence>
<keyword evidence="3" id="KW-0328">Glycosyltransferase</keyword>
<dbReference type="GO" id="GO:0016763">
    <property type="term" value="F:pentosyltransferase activity"/>
    <property type="evidence" value="ECO:0007669"/>
    <property type="project" value="TreeGrafter"/>
</dbReference>
<evidence type="ECO:0000256" key="3">
    <source>
        <dbReference type="ARBA" id="ARBA00022676"/>
    </source>
</evidence>
<feature type="transmembrane region" description="Helical" evidence="8">
    <location>
        <begin position="145"/>
        <end position="165"/>
    </location>
</feature>
<name>A0A1H4JCZ2_9BACT</name>
<dbReference type="GO" id="GO:0005886">
    <property type="term" value="C:plasma membrane"/>
    <property type="evidence" value="ECO:0007669"/>
    <property type="project" value="UniProtKB-SubCell"/>
</dbReference>
<evidence type="ECO:0000256" key="5">
    <source>
        <dbReference type="ARBA" id="ARBA00022692"/>
    </source>
</evidence>
<evidence type="ECO:0000313" key="9">
    <source>
        <dbReference type="EMBL" id="SEB43965.1"/>
    </source>
</evidence>
<proteinExistence type="predicted"/>
<evidence type="ECO:0000256" key="2">
    <source>
        <dbReference type="ARBA" id="ARBA00022475"/>
    </source>
</evidence>
<feature type="transmembrane region" description="Helical" evidence="8">
    <location>
        <begin position="333"/>
        <end position="349"/>
    </location>
</feature>
<accession>A0A1H4JCZ2</accession>
<dbReference type="InterPro" id="IPR050297">
    <property type="entry name" value="LipidA_mod_glycosyltrf_83"/>
</dbReference>
<evidence type="ECO:0008006" key="11">
    <source>
        <dbReference type="Google" id="ProtNLM"/>
    </source>
</evidence>
<evidence type="ECO:0000313" key="10">
    <source>
        <dbReference type="Proteomes" id="UP000182409"/>
    </source>
</evidence>
<comment type="subcellular location">
    <subcellularLocation>
        <location evidence="1">Cell membrane</location>
        <topology evidence="1">Multi-pass membrane protein</topology>
    </subcellularLocation>
</comment>
<reference evidence="9 10" key="1">
    <citation type="submission" date="2016-10" db="EMBL/GenBank/DDBJ databases">
        <authorList>
            <person name="de Groot N.N."/>
        </authorList>
    </citation>
    <scope>NUCLEOTIDE SEQUENCE [LARGE SCALE GENOMIC DNA]</scope>
    <source>
        <strain evidence="9 10">AB35.6</strain>
    </source>
</reference>
<gene>
    <name evidence="9" type="ORF">SAMN05443244_0523</name>
</gene>
<keyword evidence="2" id="KW-1003">Cell membrane</keyword>
<dbReference type="GO" id="GO:0009103">
    <property type="term" value="P:lipopolysaccharide biosynthetic process"/>
    <property type="evidence" value="ECO:0007669"/>
    <property type="project" value="UniProtKB-ARBA"/>
</dbReference>
<feature type="transmembrane region" description="Helical" evidence="8">
    <location>
        <begin position="114"/>
        <end position="133"/>
    </location>
</feature>
<organism evidence="9 10">
    <name type="scientific">Terriglobus roseus</name>
    <dbReference type="NCBI Taxonomy" id="392734"/>
    <lineage>
        <taxon>Bacteria</taxon>
        <taxon>Pseudomonadati</taxon>
        <taxon>Acidobacteriota</taxon>
        <taxon>Terriglobia</taxon>
        <taxon>Terriglobales</taxon>
        <taxon>Acidobacteriaceae</taxon>
        <taxon>Terriglobus</taxon>
    </lineage>
</organism>
<dbReference type="PANTHER" id="PTHR33908:SF11">
    <property type="entry name" value="MEMBRANE PROTEIN"/>
    <property type="match status" value="1"/>
</dbReference>
<keyword evidence="7 8" id="KW-0472">Membrane</keyword>
<feature type="transmembrane region" description="Helical" evidence="8">
    <location>
        <begin position="232"/>
        <end position="250"/>
    </location>
</feature>
<sequence>MLASFPLFAATPSRAWNYSVLMTQSSSGGLRRFSRAEVVFVTAIVMLYVLLFDHFRTFQVDDPWFASFSYNYWNDGIVTDTLYKRHFPRGMGGVEAFGKLAACVQAPLMNALGWSLRGLAALSTCFVAASLALLADVCRRLRHSVHFTLCVIAVAGLTEPFVVVSQGTRFEFLALFLLIAALWCAVRGWVFSAALIACVSVEIEPAAIVVVLGVFTALLMMPGTRYARLRRLPWMALAAGLAVAVYFALHPHAVSTFYHADWSSVDASAGTHGFVFQYLFLYKRHWPEMIALITATVISVRTRQHLLKEWPAVAIAVTVVASVVLKWGNPRYFVLIMPFFALFVTGAFFTERRWKLIVLAVLAIMLPQYAYRYSISIRQAPALTSADQREIGWAIDRTARSEGLRIADASVLGNSNVWFAHPGHFVALDRRVLQTGRTVSGDVIVCFENKLDPTLREMGSELKCSELRGLPNPVERITVHGYPLQVIAATGKPITAPLPDWLLRRLKTRDALQ</sequence>
<keyword evidence="5 8" id="KW-0812">Transmembrane</keyword>
<evidence type="ECO:0000256" key="6">
    <source>
        <dbReference type="ARBA" id="ARBA00022989"/>
    </source>
</evidence>
<dbReference type="PANTHER" id="PTHR33908">
    <property type="entry name" value="MANNOSYLTRANSFERASE YKCB-RELATED"/>
    <property type="match status" value="1"/>
</dbReference>